<dbReference type="PANTHER" id="PTHR43649:SF16">
    <property type="entry name" value="SUGAR-BINDING LIPOPROTEIN"/>
    <property type="match status" value="1"/>
</dbReference>
<evidence type="ECO:0000313" key="3">
    <source>
        <dbReference type="Proteomes" id="UP001501074"/>
    </source>
</evidence>
<proteinExistence type="predicted"/>
<dbReference type="PROSITE" id="PS51257">
    <property type="entry name" value="PROKAR_LIPOPROTEIN"/>
    <property type="match status" value="1"/>
</dbReference>
<dbReference type="Pfam" id="PF13416">
    <property type="entry name" value="SBP_bac_8"/>
    <property type="match status" value="1"/>
</dbReference>
<name>A0ABP6ZK43_9ACTN</name>
<feature type="chain" id="PRO_5046101369" evidence="1">
    <location>
        <begin position="26"/>
        <end position="456"/>
    </location>
</feature>
<keyword evidence="1" id="KW-0732">Signal</keyword>
<keyword evidence="3" id="KW-1185">Reference proteome</keyword>
<reference evidence="3" key="1">
    <citation type="journal article" date="2019" name="Int. J. Syst. Evol. Microbiol.">
        <title>The Global Catalogue of Microorganisms (GCM) 10K type strain sequencing project: providing services to taxonomists for standard genome sequencing and annotation.</title>
        <authorList>
            <consortium name="The Broad Institute Genomics Platform"/>
            <consortium name="The Broad Institute Genome Sequencing Center for Infectious Disease"/>
            <person name="Wu L."/>
            <person name="Ma J."/>
        </authorList>
    </citation>
    <scope>NUCLEOTIDE SEQUENCE [LARGE SCALE GENOMIC DNA]</scope>
    <source>
        <strain evidence="3">JCM 16902</strain>
    </source>
</reference>
<gene>
    <name evidence="2" type="ORF">GCM10022223_28140</name>
</gene>
<dbReference type="InterPro" id="IPR006059">
    <property type="entry name" value="SBP"/>
</dbReference>
<dbReference type="PANTHER" id="PTHR43649">
    <property type="entry name" value="ARABINOSE-BINDING PROTEIN-RELATED"/>
    <property type="match status" value="1"/>
</dbReference>
<dbReference type="EMBL" id="BAAAZO010000003">
    <property type="protein sequence ID" value="GAA3610350.1"/>
    <property type="molecule type" value="Genomic_DNA"/>
</dbReference>
<organism evidence="2 3">
    <name type="scientific">Kineosporia mesophila</name>
    <dbReference type="NCBI Taxonomy" id="566012"/>
    <lineage>
        <taxon>Bacteria</taxon>
        <taxon>Bacillati</taxon>
        <taxon>Actinomycetota</taxon>
        <taxon>Actinomycetes</taxon>
        <taxon>Kineosporiales</taxon>
        <taxon>Kineosporiaceae</taxon>
        <taxon>Kineosporia</taxon>
    </lineage>
</organism>
<evidence type="ECO:0000313" key="2">
    <source>
        <dbReference type="EMBL" id="GAA3610350.1"/>
    </source>
</evidence>
<protein>
    <submittedName>
        <fullName evidence="2">Extracellular solute-binding protein</fullName>
    </submittedName>
</protein>
<dbReference type="RefSeq" id="WP_231487260.1">
    <property type="nucleotide sequence ID" value="NZ_BAAAZO010000003.1"/>
</dbReference>
<dbReference type="Proteomes" id="UP001501074">
    <property type="component" value="Unassembled WGS sequence"/>
</dbReference>
<comment type="caution">
    <text evidence="2">The sequence shown here is derived from an EMBL/GenBank/DDBJ whole genome shotgun (WGS) entry which is preliminary data.</text>
</comment>
<evidence type="ECO:0000256" key="1">
    <source>
        <dbReference type="SAM" id="SignalP"/>
    </source>
</evidence>
<dbReference type="InterPro" id="IPR050490">
    <property type="entry name" value="Bact_solute-bd_prot1"/>
</dbReference>
<sequence>MMSIRSTTALTIAGLAGLGLLTACGGDSDSDEGASGKVSITVASDAGLTPEAISSYDQQIATFRKKYPNIEVKREEYTWTGPTFAAKLAGGTLPDVFTLPFTDGRTLIARRQVADISDEISKLPYANSFNPNVVAAGKSDDGSVELVPIAAYGQALHYNRALFEEAGLDPDKPPTTWAEIRSAADQIAEKTGQAGYAVMTKGNTGGWILSTEAYAMGGRMTQANGDEQKATVDNAGAKEALRLVQDMRWQDDSMGSNFGYDWNGINQAFAAGKIGMFVTGGGTYDNLVSQNEIKPDDYGLTVLPLEGADAGVLGGGTLAAVSVKADDAEKAAAVKWIDFFYMQKLITQEGAVRDAQNRQTDKQPVGTPQLPVFDQATEQKRLEWIKSYVDVPLEQMTNYTSAAFQQPLVPEPPVATQDLYAALDPVVQKVLTDRNANVDELLSQANSEVQNVLDRG</sequence>
<accession>A0ABP6ZK43</accession>
<dbReference type="SUPFAM" id="SSF53850">
    <property type="entry name" value="Periplasmic binding protein-like II"/>
    <property type="match status" value="1"/>
</dbReference>
<feature type="signal peptide" evidence="1">
    <location>
        <begin position="1"/>
        <end position="25"/>
    </location>
</feature>
<dbReference type="Gene3D" id="3.40.190.10">
    <property type="entry name" value="Periplasmic binding protein-like II"/>
    <property type="match status" value="1"/>
</dbReference>